<dbReference type="EMBL" id="JAPHNI010001295">
    <property type="protein sequence ID" value="KAJ8106019.1"/>
    <property type="molecule type" value="Genomic_DNA"/>
</dbReference>
<evidence type="ECO:0000313" key="2">
    <source>
        <dbReference type="Proteomes" id="UP001153331"/>
    </source>
</evidence>
<accession>A0ACC2HTB3</accession>
<reference evidence="1" key="1">
    <citation type="submission" date="2022-11" db="EMBL/GenBank/DDBJ databases">
        <title>Genome Sequence of Boeremia exigua.</title>
        <authorList>
            <person name="Buettner E."/>
        </authorList>
    </citation>
    <scope>NUCLEOTIDE SEQUENCE</scope>
    <source>
        <strain evidence="1">CU02</strain>
    </source>
</reference>
<gene>
    <name evidence="1" type="ORF">OPT61_g9820</name>
</gene>
<dbReference type="Proteomes" id="UP001153331">
    <property type="component" value="Unassembled WGS sequence"/>
</dbReference>
<proteinExistence type="predicted"/>
<protein>
    <submittedName>
        <fullName evidence="1">Uncharacterized protein</fullName>
    </submittedName>
</protein>
<comment type="caution">
    <text evidence="1">The sequence shown here is derived from an EMBL/GenBank/DDBJ whole genome shotgun (WGS) entry which is preliminary data.</text>
</comment>
<organism evidence="1 2">
    <name type="scientific">Boeremia exigua</name>
    <dbReference type="NCBI Taxonomy" id="749465"/>
    <lineage>
        <taxon>Eukaryota</taxon>
        <taxon>Fungi</taxon>
        <taxon>Dikarya</taxon>
        <taxon>Ascomycota</taxon>
        <taxon>Pezizomycotina</taxon>
        <taxon>Dothideomycetes</taxon>
        <taxon>Pleosporomycetidae</taxon>
        <taxon>Pleosporales</taxon>
        <taxon>Pleosporineae</taxon>
        <taxon>Didymellaceae</taxon>
        <taxon>Boeremia</taxon>
    </lineage>
</organism>
<name>A0ACC2HTB3_9PLEO</name>
<evidence type="ECO:0000313" key="1">
    <source>
        <dbReference type="EMBL" id="KAJ8106019.1"/>
    </source>
</evidence>
<sequence>MGYNTRRKSLSLPSLGIAIPGAPRSARSPPSTTDMQQPAKKQKRSHSGSTSSLSSPSNTLPLRAFDEQRPKSAGRVADTPPPSPGGASGQAKVDVQGIDDEIVVGVIEQLEKTGNRPHLLKELATVLSPTIPIVESSANPAAIISSRLATYLKRTWTALSRCPLDKKLVGTHPKRVYYFLTTMPHQPIPADASNGAIMPRIVTPSLSSGASEEEDMDARARARMSPSPELDLSDYDESGSMDIFSSQVHPPTNANIAHNRRAQSPPLEKEEREFTMTASFLQQERRRQEAERTANMSAQTSQTSDISMDDIAQSIEETEELAARKNSEAAAVLFGHMASSSFEFSIDSPALKSQAFHLEMPPPAFKAHEVKLEIADVDWSWSDMRSPEAIELDELEEMFGGY</sequence>
<keyword evidence="2" id="KW-1185">Reference proteome</keyword>